<dbReference type="Pfam" id="PF00233">
    <property type="entry name" value="PDEase_I"/>
    <property type="match status" value="1"/>
</dbReference>
<keyword evidence="5" id="KW-0479">Metal-binding</keyword>
<evidence type="ECO:0000256" key="2">
    <source>
        <dbReference type="ARBA" id="ARBA00004703"/>
    </source>
</evidence>
<dbReference type="CDD" id="cd00077">
    <property type="entry name" value="HDc"/>
    <property type="match status" value="1"/>
</dbReference>
<dbReference type="InterPro" id="IPR023088">
    <property type="entry name" value="PDEase"/>
</dbReference>
<dbReference type="SUPFAM" id="SSF109604">
    <property type="entry name" value="HD-domain/PDEase-like"/>
    <property type="match status" value="1"/>
</dbReference>
<keyword evidence="10" id="KW-1185">Reference proteome</keyword>
<dbReference type="CDD" id="cd00130">
    <property type="entry name" value="PAS"/>
    <property type="match status" value="1"/>
</dbReference>
<dbReference type="SUPFAM" id="SSF55785">
    <property type="entry name" value="PYP-like sensor domain (PAS domain)"/>
    <property type="match status" value="1"/>
</dbReference>
<dbReference type="InterPro" id="IPR002073">
    <property type="entry name" value="PDEase_catalytic_dom"/>
</dbReference>
<evidence type="ECO:0000256" key="5">
    <source>
        <dbReference type="ARBA" id="ARBA00022723"/>
    </source>
</evidence>
<dbReference type="PROSITE" id="PS51845">
    <property type="entry name" value="PDEASE_I_2"/>
    <property type="match status" value="1"/>
</dbReference>
<evidence type="ECO:0000256" key="3">
    <source>
        <dbReference type="ARBA" id="ARBA00006437"/>
    </source>
</evidence>
<dbReference type="Pfam" id="PF00989">
    <property type="entry name" value="PAS"/>
    <property type="match status" value="1"/>
</dbReference>
<dbReference type="InterPro" id="IPR003607">
    <property type="entry name" value="HD/PDEase_dom"/>
</dbReference>
<feature type="domain" description="PDEase" evidence="9">
    <location>
        <begin position="479"/>
        <end position="813"/>
    </location>
</feature>
<comment type="similarity">
    <text evidence="3">Belongs to the cyclic nucleotide phosphodiesterase family. PDE8 subfamily.</text>
</comment>
<evidence type="ECO:0000256" key="4">
    <source>
        <dbReference type="ARBA" id="ARBA00012276"/>
    </source>
</evidence>
<dbReference type="Gene3D" id="3.30.450.20">
    <property type="entry name" value="PAS domain"/>
    <property type="match status" value="1"/>
</dbReference>
<dbReference type="GeneID" id="108561676"/>
<sequence length="834" mass="94115">MYPLQCARCSTFVYHCCGADDDDSAVENRKWFCCWSNKKEVKDSLSVAPKTYIRRSTVHYKLSGSVGNKSIKQWHAKKTSHDGKYGFVLPPSRTPLKLLLVFPNADTTFDAIKRAAEKLAFEISHSATYDAALEEYQTIHHDLVFVDSRAQKLLDYDTLCRSIRNSKGGQNIVTVSIVKRSLFEKDDSFVMSQLESGFNRCLMESSNTTIWLNELIQLKSSDCRTSAQMATTQILYEAINGSKDAIIVTDDVCRMQFANDACERLLGFRQDEIVGKTLHEQLVVEPLQIGTMTLSLTRGRTWNGVVGFKRKANDSLTMNCKAIPITCAGRLPTHFLIIIDPPGNADVVVNHNTQSRGSINSIRKGSVDLKPDYRRTSLAKLPLEAPITKIMNLIYDAMQNSNSQTCSLLEKAVEMLKCTELYSPSVKEDALSKSEEPVATDLIGALLTNSNVPIHNVNSRRSSNDSSIFRVSKGVIKMKNQPSSNHIDRLLENFLDWNFDIFRLEDLTEKRSLLFLGLKIFTHFDVASTLQIDETTLSNWLLKIEANYHKNNFYHNSTHAADVMQAVAGFLEKDRMKDIMDPMDEATALIAAAAHDVDHPGKSSAFLSNSSDPLAILYNDVTVLESHHSALTFKLTLGDPKCNIFKNLDRDSYKIARYNVIDMILATEMTKHFEHLAKFVNVFCSKTGPDDPDGGSDAVQILQAENITLVKRIMIKCADVSNPTRPMAICLEWSRRIAEEYFQQTDDEKMMGLPVVMPMFDRTTCSIPKSQVGFIDFIINDMIDAWNAFINMPELITNMRHNYLKWKELDEQGYSNSEDLKKALDDLIAHKWSL</sequence>
<dbReference type="InterPro" id="IPR057304">
    <property type="entry name" value="PDE8-like_REC_N"/>
</dbReference>
<dbReference type="SMART" id="SM00091">
    <property type="entry name" value="PAS"/>
    <property type="match status" value="1"/>
</dbReference>
<dbReference type="PANTHER" id="PTHR11347">
    <property type="entry name" value="CYCLIC NUCLEOTIDE PHOSPHODIESTERASE"/>
    <property type="match status" value="1"/>
</dbReference>
<dbReference type="InterPro" id="IPR000014">
    <property type="entry name" value="PAS"/>
</dbReference>
<comment type="cofactor">
    <cofactor evidence="1">
        <name>a divalent metal cation</name>
        <dbReference type="ChEBI" id="CHEBI:60240"/>
    </cofactor>
</comment>
<evidence type="ECO:0000256" key="1">
    <source>
        <dbReference type="ARBA" id="ARBA00001968"/>
    </source>
</evidence>
<proteinExistence type="inferred from homology"/>
<evidence type="ECO:0000256" key="6">
    <source>
        <dbReference type="ARBA" id="ARBA00022801"/>
    </source>
</evidence>
<evidence type="ECO:0000259" key="9">
    <source>
        <dbReference type="PROSITE" id="PS51845"/>
    </source>
</evidence>
<accession>A0ABM1MKW7</accession>
<evidence type="ECO:0000259" key="8">
    <source>
        <dbReference type="PROSITE" id="PS50112"/>
    </source>
</evidence>
<dbReference type="Pfam" id="PF23198">
    <property type="entry name" value="PDE8A_N"/>
    <property type="match status" value="1"/>
</dbReference>
<dbReference type="Gene3D" id="1.10.1300.10">
    <property type="entry name" value="3'5'-cyclic nucleotide phosphodiesterase, catalytic domain"/>
    <property type="match status" value="1"/>
</dbReference>
<keyword evidence="7" id="KW-0114">cAMP</keyword>
<comment type="pathway">
    <text evidence="2">Purine metabolism; 3',5'-cyclic AMP degradation; AMP from 3',5'-cyclic AMP: step 1/1.</text>
</comment>
<feature type="domain" description="PAS" evidence="8">
    <location>
        <begin position="231"/>
        <end position="278"/>
    </location>
</feature>
<protein>
    <recommendedName>
        <fullName evidence="4">3',5'-cyclic-AMP phosphodiesterase</fullName>
        <ecNumber evidence="4">3.1.4.53</ecNumber>
    </recommendedName>
</protein>
<dbReference type="Proteomes" id="UP000695000">
    <property type="component" value="Unplaced"/>
</dbReference>
<evidence type="ECO:0000313" key="10">
    <source>
        <dbReference type="Proteomes" id="UP000695000"/>
    </source>
</evidence>
<dbReference type="PROSITE" id="PS50112">
    <property type="entry name" value="PAS"/>
    <property type="match status" value="1"/>
</dbReference>
<reference evidence="11" key="1">
    <citation type="submission" date="2025-08" db="UniProtKB">
        <authorList>
            <consortium name="RefSeq"/>
        </authorList>
    </citation>
    <scope>IDENTIFICATION</scope>
    <source>
        <tissue evidence="11">Whole Larva</tissue>
    </source>
</reference>
<dbReference type="EC" id="3.1.4.53" evidence="4"/>
<gene>
    <name evidence="11" type="primary">LOC108561676</name>
</gene>
<dbReference type="InterPro" id="IPR035965">
    <property type="entry name" value="PAS-like_dom_sf"/>
</dbReference>
<evidence type="ECO:0000256" key="7">
    <source>
        <dbReference type="ARBA" id="ARBA00023149"/>
    </source>
</evidence>
<dbReference type="InterPro" id="IPR013767">
    <property type="entry name" value="PAS_fold"/>
</dbReference>
<dbReference type="RefSeq" id="XP_017775217.1">
    <property type="nucleotide sequence ID" value="XM_017919728.1"/>
</dbReference>
<dbReference type="SMART" id="SM00471">
    <property type="entry name" value="HDc"/>
    <property type="match status" value="1"/>
</dbReference>
<name>A0ABM1MKW7_NICVS</name>
<dbReference type="PRINTS" id="PR00387">
    <property type="entry name" value="PDIESTERASE1"/>
</dbReference>
<evidence type="ECO:0000313" key="11">
    <source>
        <dbReference type="RefSeq" id="XP_017775217.1"/>
    </source>
</evidence>
<dbReference type="InterPro" id="IPR036971">
    <property type="entry name" value="PDEase_catalytic_dom_sf"/>
</dbReference>
<organism evidence="10 11">
    <name type="scientific">Nicrophorus vespilloides</name>
    <name type="common">Boreal carrion beetle</name>
    <dbReference type="NCBI Taxonomy" id="110193"/>
    <lineage>
        <taxon>Eukaryota</taxon>
        <taxon>Metazoa</taxon>
        <taxon>Ecdysozoa</taxon>
        <taxon>Arthropoda</taxon>
        <taxon>Hexapoda</taxon>
        <taxon>Insecta</taxon>
        <taxon>Pterygota</taxon>
        <taxon>Neoptera</taxon>
        <taxon>Endopterygota</taxon>
        <taxon>Coleoptera</taxon>
        <taxon>Polyphaga</taxon>
        <taxon>Staphyliniformia</taxon>
        <taxon>Silphidae</taxon>
        <taxon>Nicrophorinae</taxon>
        <taxon>Nicrophorus</taxon>
    </lineage>
</organism>
<keyword evidence="6" id="KW-0378">Hydrolase</keyword>
<dbReference type="NCBIfam" id="TIGR00229">
    <property type="entry name" value="sensory_box"/>
    <property type="match status" value="1"/>
</dbReference>